<feature type="transmembrane region" description="Helical" evidence="11">
    <location>
        <begin position="381"/>
        <end position="403"/>
    </location>
</feature>
<dbReference type="AlphaFoldDB" id="A0A8H3FDU5"/>
<feature type="transmembrane region" description="Helical" evidence="11">
    <location>
        <begin position="658"/>
        <end position="681"/>
    </location>
</feature>
<sequence>MQRRMVRIAFRIREANYEILINSELSKEDEAAVGTDELEVRREDQDKINKFSRLHQRETTLEDELKTTAKDKEDLEELSNELELADEDDKIPYKIGDAFVSLPLPEVQEMLASSTEKIEEAVSAVEGKLSVVREEMEQLKVQFHDSLFCGFKELVLHTITTFESPLYISRSVVESFNARQPIRNMSRFESSQGLQCLNHDVAVSSNTHGEDQGLERSLDQSDNIDRDGNCTHEPPAPFAGDTRKIDHGIKIEEENLHGKPNHDERIIVSFPDGDPENPYNWRMRKKVFILLAGIVAVINSTLGSSLPSNAINYIAPYFHVTDEQQLVLPISLFLVGYVLGPLIFGPLSEEYGRKVIMLSSFVVFTLFTMACALAPNWPAFLVFRLICGINASSAIAVVGGLYADVFGNPVIRGRAMAIFMAATTCGPMLAPLISGFVSVVSWRWTFWVGLIVAGASLIFLCFLPETYGPIILKKRARRMRKESANPNIFAAIELEKKGARQMMTVTLMRPVHMIVYESIVLFTCLYLSVAYAIFYLFFEAYPIIFEGLYHMNTGVAGLAFLPILIGAVIALGIFIWYDTILQRAKKANADWAFIEEYRRLPLACLGGPLYVISLFWLGWSASPHVHWIVPMLAGVPFGMGFMLIFMALLNYVADAYEVYAASGMAATSCCRSIFGAVLPLAANPMYKTLGVSWASSLLGFLSLAMSIIPFAFIKYGDRIRENSKFCQELKKRKEEIALEKKKERDESVGKRHAAKLEELELGAKEQE</sequence>
<evidence type="ECO:0000256" key="5">
    <source>
        <dbReference type="ARBA" id="ARBA00022989"/>
    </source>
</evidence>
<evidence type="ECO:0000256" key="4">
    <source>
        <dbReference type="ARBA" id="ARBA00022692"/>
    </source>
</evidence>
<comment type="similarity">
    <text evidence="3">Belongs to the major facilitator superfamily.</text>
</comment>
<dbReference type="OrthoDB" id="5141738at2759"/>
<evidence type="ECO:0000256" key="11">
    <source>
        <dbReference type="SAM" id="Phobius"/>
    </source>
</evidence>
<dbReference type="InterPro" id="IPR002777">
    <property type="entry name" value="PFD_beta-like"/>
</dbReference>
<name>A0A8H3FDU5_9LECA</name>
<feature type="transmembrane region" description="Helical" evidence="11">
    <location>
        <begin position="625"/>
        <end position="651"/>
    </location>
</feature>
<dbReference type="GO" id="GO:0022857">
    <property type="term" value="F:transmembrane transporter activity"/>
    <property type="evidence" value="ECO:0007669"/>
    <property type="project" value="InterPro"/>
</dbReference>
<evidence type="ECO:0000256" key="10">
    <source>
        <dbReference type="SAM" id="MobiDB-lite"/>
    </source>
</evidence>
<dbReference type="Proteomes" id="UP000664203">
    <property type="component" value="Unassembled WGS sequence"/>
</dbReference>
<dbReference type="CDD" id="cd17323">
    <property type="entry name" value="MFS_Tpo1_MDR_like"/>
    <property type="match status" value="1"/>
</dbReference>
<dbReference type="PANTHER" id="PTHR23502:SF74">
    <property type="entry name" value="MAJOR FACILITATOR SUPERFAMILY (MFS) PROFILE DOMAIN-CONTAINING PROTEIN"/>
    <property type="match status" value="1"/>
</dbReference>
<dbReference type="GO" id="GO:0006457">
    <property type="term" value="P:protein folding"/>
    <property type="evidence" value="ECO:0007669"/>
    <property type="project" value="InterPro"/>
</dbReference>
<dbReference type="GO" id="GO:0005737">
    <property type="term" value="C:cytoplasm"/>
    <property type="evidence" value="ECO:0007669"/>
    <property type="project" value="UniProtKB-ARBA"/>
</dbReference>
<feature type="transmembrane region" description="Helical" evidence="11">
    <location>
        <begin position="693"/>
        <end position="713"/>
    </location>
</feature>
<keyword evidence="14" id="KW-1185">Reference proteome</keyword>
<dbReference type="FunFam" id="1.20.1250.20:FF:000082">
    <property type="entry name" value="MFS multidrug transporter, putative"/>
    <property type="match status" value="1"/>
</dbReference>
<dbReference type="GO" id="GO:0016272">
    <property type="term" value="C:prefoldin complex"/>
    <property type="evidence" value="ECO:0007669"/>
    <property type="project" value="InterPro"/>
</dbReference>
<feature type="transmembrane region" description="Helical" evidence="11">
    <location>
        <begin position="356"/>
        <end position="375"/>
    </location>
</feature>
<feature type="transmembrane region" description="Helical" evidence="11">
    <location>
        <begin position="558"/>
        <end position="579"/>
    </location>
</feature>
<dbReference type="FunFam" id="1.10.287.370:FF:000005">
    <property type="entry name" value="Prefoldin subunit 4"/>
    <property type="match status" value="1"/>
</dbReference>
<evidence type="ECO:0000313" key="14">
    <source>
        <dbReference type="Proteomes" id="UP000664203"/>
    </source>
</evidence>
<dbReference type="GO" id="GO:0005886">
    <property type="term" value="C:plasma membrane"/>
    <property type="evidence" value="ECO:0007669"/>
    <property type="project" value="TreeGrafter"/>
</dbReference>
<feature type="region of interest" description="Disordered" evidence="10">
    <location>
        <begin position="205"/>
        <end position="244"/>
    </location>
</feature>
<reference evidence="13" key="1">
    <citation type="submission" date="2021-03" db="EMBL/GenBank/DDBJ databases">
        <authorList>
            <person name="Tagirdzhanova G."/>
        </authorList>
    </citation>
    <scope>NUCLEOTIDE SEQUENCE</scope>
</reference>
<dbReference type="InterPro" id="IPR011701">
    <property type="entry name" value="MFS"/>
</dbReference>
<comment type="subcellular location">
    <subcellularLocation>
        <location evidence="1">Membrane</location>
        <topology evidence="1">Multi-pass membrane protein</topology>
    </subcellularLocation>
</comment>
<feature type="transmembrane region" description="Helical" evidence="11">
    <location>
        <begin position="287"/>
        <end position="306"/>
    </location>
</feature>
<dbReference type="SUPFAM" id="SSF103473">
    <property type="entry name" value="MFS general substrate transporter"/>
    <property type="match status" value="1"/>
</dbReference>
<feature type="transmembrane region" description="Helical" evidence="11">
    <location>
        <begin position="600"/>
        <end position="619"/>
    </location>
</feature>
<dbReference type="SUPFAM" id="SSF46579">
    <property type="entry name" value="Prefoldin"/>
    <property type="match status" value="1"/>
</dbReference>
<dbReference type="InterPro" id="IPR036259">
    <property type="entry name" value="MFS_trans_sf"/>
</dbReference>
<comment type="similarity">
    <text evidence="2">Belongs to the prefoldin subunit beta family.</text>
</comment>
<evidence type="ECO:0000256" key="2">
    <source>
        <dbReference type="ARBA" id="ARBA00008045"/>
    </source>
</evidence>
<dbReference type="EMBL" id="CAJPDR010000148">
    <property type="protein sequence ID" value="CAF9921734.1"/>
    <property type="molecule type" value="Genomic_DNA"/>
</dbReference>
<evidence type="ECO:0000256" key="3">
    <source>
        <dbReference type="ARBA" id="ARBA00008335"/>
    </source>
</evidence>
<evidence type="ECO:0000259" key="12">
    <source>
        <dbReference type="PROSITE" id="PS50850"/>
    </source>
</evidence>
<accession>A0A8H3FDU5</accession>
<keyword evidence="6 11" id="KW-0472">Membrane</keyword>
<keyword evidence="4 11" id="KW-0812">Transmembrane</keyword>
<dbReference type="Gene3D" id="1.10.287.370">
    <property type="match status" value="1"/>
</dbReference>
<evidence type="ECO:0000256" key="8">
    <source>
        <dbReference type="ARBA" id="ARBA00024667"/>
    </source>
</evidence>
<dbReference type="PANTHER" id="PTHR23502">
    <property type="entry name" value="MAJOR FACILITATOR SUPERFAMILY"/>
    <property type="match status" value="1"/>
</dbReference>
<organism evidence="13 14">
    <name type="scientific">Alectoria fallacina</name>
    <dbReference type="NCBI Taxonomy" id="1903189"/>
    <lineage>
        <taxon>Eukaryota</taxon>
        <taxon>Fungi</taxon>
        <taxon>Dikarya</taxon>
        <taxon>Ascomycota</taxon>
        <taxon>Pezizomycotina</taxon>
        <taxon>Lecanoromycetes</taxon>
        <taxon>OSLEUM clade</taxon>
        <taxon>Lecanoromycetidae</taxon>
        <taxon>Lecanorales</taxon>
        <taxon>Lecanorineae</taxon>
        <taxon>Parmeliaceae</taxon>
        <taxon>Alectoria</taxon>
    </lineage>
</organism>
<proteinExistence type="inferred from homology"/>
<feature type="transmembrane region" description="Helical" evidence="11">
    <location>
        <begin position="326"/>
        <end position="344"/>
    </location>
</feature>
<keyword evidence="7" id="KW-0143">Chaperone</keyword>
<feature type="transmembrane region" description="Helical" evidence="11">
    <location>
        <begin position="415"/>
        <end position="440"/>
    </location>
</feature>
<feature type="transmembrane region" description="Helical" evidence="11">
    <location>
        <begin position="446"/>
        <end position="472"/>
    </location>
</feature>
<dbReference type="Pfam" id="PF07690">
    <property type="entry name" value="MFS_1"/>
    <property type="match status" value="1"/>
</dbReference>
<gene>
    <name evidence="13" type="ORF">ALECFALPRED_001870</name>
</gene>
<evidence type="ECO:0000256" key="7">
    <source>
        <dbReference type="ARBA" id="ARBA00023186"/>
    </source>
</evidence>
<feature type="transmembrane region" description="Helical" evidence="11">
    <location>
        <begin position="513"/>
        <end position="538"/>
    </location>
</feature>
<protein>
    <recommendedName>
        <fullName evidence="12">Major facilitator superfamily (MFS) profile domain-containing protein</fullName>
    </recommendedName>
</protein>
<evidence type="ECO:0000313" key="13">
    <source>
        <dbReference type="EMBL" id="CAF9921734.1"/>
    </source>
</evidence>
<feature type="coiled-coil region" evidence="9">
    <location>
        <begin position="58"/>
        <end position="88"/>
    </location>
</feature>
<dbReference type="PROSITE" id="PS50850">
    <property type="entry name" value="MFS"/>
    <property type="match status" value="1"/>
</dbReference>
<dbReference type="GO" id="GO:0051082">
    <property type="term" value="F:unfolded protein binding"/>
    <property type="evidence" value="ECO:0007669"/>
    <property type="project" value="InterPro"/>
</dbReference>
<comment type="caution">
    <text evidence="13">The sequence shown here is derived from an EMBL/GenBank/DDBJ whole genome shotgun (WGS) entry which is preliminary data.</text>
</comment>
<evidence type="ECO:0000256" key="9">
    <source>
        <dbReference type="SAM" id="Coils"/>
    </source>
</evidence>
<dbReference type="Gene3D" id="1.20.1250.20">
    <property type="entry name" value="MFS general substrate transporter like domains"/>
    <property type="match status" value="1"/>
</dbReference>
<feature type="domain" description="Major facilitator superfamily (MFS) profile" evidence="12">
    <location>
        <begin position="289"/>
        <end position="717"/>
    </location>
</feature>
<keyword evidence="5 11" id="KW-1133">Transmembrane helix</keyword>
<evidence type="ECO:0000256" key="1">
    <source>
        <dbReference type="ARBA" id="ARBA00004141"/>
    </source>
</evidence>
<dbReference type="Pfam" id="PF01920">
    <property type="entry name" value="Prefoldin_2"/>
    <property type="match status" value="1"/>
</dbReference>
<comment type="function">
    <text evidence="8">Binds specifically to cytosolic chaperonin (c-CPN) and transfers target proteins to it. Binds to nascent polypeptide chain and promotes folding in an environment in which there are many competing pathways for nonnative proteins.</text>
</comment>
<evidence type="ECO:0000256" key="6">
    <source>
        <dbReference type="ARBA" id="ARBA00023136"/>
    </source>
</evidence>
<keyword evidence="9" id="KW-0175">Coiled coil</keyword>
<feature type="compositionally biased region" description="Basic and acidic residues" evidence="10">
    <location>
        <begin position="208"/>
        <end position="230"/>
    </location>
</feature>
<dbReference type="CDD" id="cd23165">
    <property type="entry name" value="Prefoldin_4"/>
    <property type="match status" value="1"/>
</dbReference>
<dbReference type="InterPro" id="IPR009053">
    <property type="entry name" value="Prefoldin"/>
</dbReference>
<dbReference type="InterPro" id="IPR020846">
    <property type="entry name" value="MFS_dom"/>
</dbReference>